<feature type="compositionally biased region" description="Basic residues" evidence="1">
    <location>
        <begin position="1"/>
        <end position="10"/>
    </location>
</feature>
<feature type="region of interest" description="Disordered" evidence="1">
    <location>
        <begin position="553"/>
        <end position="581"/>
    </location>
</feature>
<feature type="compositionally biased region" description="Basic residues" evidence="1">
    <location>
        <begin position="358"/>
        <end position="368"/>
    </location>
</feature>
<feature type="compositionally biased region" description="Acidic residues" evidence="1">
    <location>
        <begin position="557"/>
        <end position="571"/>
    </location>
</feature>
<sequence>METYGKKKKTLMGSFATLRNSEYNKSKKNRANRREPSTRQLSAFHPTSGIEKQDFVEKGPSEEGDAVAEEPIIHQPHNTTTTIEDILPQLPSLNFSEQEMWIAGKGTTTGANDSNIDCHTGKVSHTRKNSAPPIPRKSSKRQSALAKTARRRSPTKDSQTRRFPKEPISRVLNSSNEKSHPAVSPSDPSAINASVAQTLKAMEELKPGSTKTLVVEKKRRLKAGAFLKVKSVLQGSFRRRKNDITQEDSSLNPSLVATPQVQEHIVRRSESVNDIDLRLDEVQNLKSSAKLENLTGNPRIHRKPLNNDERSFHSQHSALADPFIEPRSSSDQTMPRSIFNSQMLAIGSLPEFSSPPRTNKKVSSHRNNKGFDDLDSLLTSSPLAQSTPRLRLECNHTDPDRTRRMQKVDAGSPSVLDHNAFIENSEVYQGMLADSPVKVKDQNQPEHRRNLVQQVGMLREKTVNNFVAAVQTLSGSASDSGFAPLNRKWKKNPSPSKARLEELSKNLPYFPEPEPILYRAHKHRDSNDIHKATFALREKRKHDDQENKELLEGLLTSDEDSQDSEESEDTEQSFPRKDNMLTRVSASLPLINLSSRPISASQSSPALGVEGLEVGASVQPRNIMDQDDSMMDLDELQLVTPPLPTQSFHSNESCDDLIAF</sequence>
<evidence type="ECO:0000313" key="2">
    <source>
        <dbReference type="EMBL" id="CAD6448832.1"/>
    </source>
</evidence>
<feature type="compositionally biased region" description="Basic and acidic residues" evidence="1">
    <location>
        <begin position="154"/>
        <end position="168"/>
    </location>
</feature>
<feature type="region of interest" description="Disordered" evidence="1">
    <location>
        <begin position="1"/>
        <end position="79"/>
    </location>
</feature>
<reference evidence="2" key="1">
    <citation type="submission" date="2020-10" db="EMBL/GenBank/DDBJ databases">
        <authorList>
            <person name="Kusch S."/>
        </authorList>
    </citation>
    <scope>NUCLEOTIDE SEQUENCE</scope>
    <source>
        <strain evidence="2">SwB9</strain>
    </source>
</reference>
<feature type="region of interest" description="Disordered" evidence="1">
    <location>
        <begin position="477"/>
        <end position="496"/>
    </location>
</feature>
<accession>A0A8H2ZSB6</accession>
<dbReference type="Proteomes" id="UP000624404">
    <property type="component" value="Unassembled WGS sequence"/>
</dbReference>
<comment type="caution">
    <text evidence="2">The sequence shown here is derived from an EMBL/GenBank/DDBJ whole genome shotgun (WGS) entry which is preliminary data.</text>
</comment>
<name>A0A8H2ZSB6_9HELO</name>
<feature type="compositionally biased region" description="Basic and acidic residues" evidence="1">
    <location>
        <begin position="51"/>
        <end position="61"/>
    </location>
</feature>
<protein>
    <submittedName>
        <fullName evidence="2">B700f668-688b-4afa-aeaf-34d2d678da1d</fullName>
    </submittedName>
</protein>
<keyword evidence="3" id="KW-1185">Reference proteome</keyword>
<proteinExistence type="predicted"/>
<gene>
    <name evidence="2" type="ORF">SCLTRI_LOCUS8625</name>
</gene>
<evidence type="ECO:0000256" key="1">
    <source>
        <dbReference type="SAM" id="MobiDB-lite"/>
    </source>
</evidence>
<evidence type="ECO:0000313" key="3">
    <source>
        <dbReference type="Proteomes" id="UP000624404"/>
    </source>
</evidence>
<feature type="compositionally biased region" description="Polar residues" evidence="1">
    <location>
        <begin position="106"/>
        <end position="117"/>
    </location>
</feature>
<dbReference type="OrthoDB" id="4207421at2759"/>
<dbReference type="EMBL" id="CAJHIA010000032">
    <property type="protein sequence ID" value="CAD6448832.1"/>
    <property type="molecule type" value="Genomic_DNA"/>
</dbReference>
<feature type="region of interest" description="Disordered" evidence="1">
    <location>
        <begin position="105"/>
        <end position="190"/>
    </location>
</feature>
<feature type="region of interest" description="Disordered" evidence="1">
    <location>
        <begin position="348"/>
        <end position="378"/>
    </location>
</feature>
<organism evidence="2 3">
    <name type="scientific">Sclerotinia trifoliorum</name>
    <dbReference type="NCBI Taxonomy" id="28548"/>
    <lineage>
        <taxon>Eukaryota</taxon>
        <taxon>Fungi</taxon>
        <taxon>Dikarya</taxon>
        <taxon>Ascomycota</taxon>
        <taxon>Pezizomycotina</taxon>
        <taxon>Leotiomycetes</taxon>
        <taxon>Helotiales</taxon>
        <taxon>Sclerotiniaceae</taxon>
        <taxon>Sclerotinia</taxon>
    </lineage>
</organism>
<dbReference type="AlphaFoldDB" id="A0A8H2ZSB6"/>